<organism evidence="3 6">
    <name type="scientific">Mycobacterium tuberculosis</name>
    <dbReference type="NCBI Taxonomy" id="1773"/>
    <lineage>
        <taxon>Bacteria</taxon>
        <taxon>Bacillati</taxon>
        <taxon>Actinomycetota</taxon>
        <taxon>Actinomycetes</taxon>
        <taxon>Mycobacteriales</taxon>
        <taxon>Mycobacteriaceae</taxon>
        <taxon>Mycobacterium</taxon>
        <taxon>Mycobacterium tuberculosis complex</taxon>
    </lineage>
</organism>
<dbReference type="EMBL" id="CSAD01000474">
    <property type="protein sequence ID" value="COW04472.1"/>
    <property type="molecule type" value="Genomic_DNA"/>
</dbReference>
<evidence type="ECO:0000313" key="5">
    <source>
        <dbReference type="Proteomes" id="UP000048289"/>
    </source>
</evidence>
<sequence length="85" mass="8626">MFEAIIEAASVANAITACADTSSPPAGTSPVMVGIVAALPAARPRLPISTSCDPMSPAAGSCDKESIWLLLLCVCARTRTLVTPP</sequence>
<dbReference type="EMBL" id="CFOE01000398">
    <property type="protein sequence ID" value="CFE41101.1"/>
    <property type="molecule type" value="Genomic_DNA"/>
</dbReference>
<evidence type="ECO:0000313" key="6">
    <source>
        <dbReference type="Proteomes" id="UP000048600"/>
    </source>
</evidence>
<dbReference type="EMBL" id="CHKL01000627">
    <property type="protein sequence ID" value="COX08803.1"/>
    <property type="molecule type" value="Genomic_DNA"/>
</dbReference>
<gene>
    <name evidence="2" type="ORF">ERS007679_02986</name>
    <name evidence="1" type="ORF">ERS007681_02762</name>
    <name evidence="3" type="ORF">ERS007741_03778</name>
</gene>
<reference evidence="4 5" key="1">
    <citation type="submission" date="2015-03" db="EMBL/GenBank/DDBJ databases">
        <authorList>
            <consortium name="Pathogen Informatics"/>
        </authorList>
    </citation>
    <scope>NUCLEOTIDE SEQUENCE [LARGE SCALE GENOMIC DNA]</scope>
    <source>
        <strain evidence="2 4">G09801536</strain>
        <strain evidence="1 5">G09901357</strain>
        <strain evidence="3 6">P00601463</strain>
    </source>
</reference>
<accession>A0A655JKG8</accession>
<dbReference type="Proteomes" id="UP000048289">
    <property type="component" value="Unassembled WGS sequence"/>
</dbReference>
<evidence type="ECO:0000313" key="4">
    <source>
        <dbReference type="Proteomes" id="UP000045842"/>
    </source>
</evidence>
<name>A0A655JKG8_MYCTX</name>
<protein>
    <submittedName>
        <fullName evidence="3">Uncharacterized protein</fullName>
    </submittedName>
</protein>
<proteinExistence type="predicted"/>
<dbReference type="Proteomes" id="UP000048600">
    <property type="component" value="Unassembled WGS sequence"/>
</dbReference>
<dbReference type="AlphaFoldDB" id="A0A655JKG8"/>
<evidence type="ECO:0000313" key="1">
    <source>
        <dbReference type="EMBL" id="CFE41101.1"/>
    </source>
</evidence>
<dbReference type="Proteomes" id="UP000045842">
    <property type="component" value="Unassembled WGS sequence"/>
</dbReference>
<evidence type="ECO:0000313" key="2">
    <source>
        <dbReference type="EMBL" id="COW04472.1"/>
    </source>
</evidence>
<evidence type="ECO:0000313" key="3">
    <source>
        <dbReference type="EMBL" id="COX08803.1"/>
    </source>
</evidence>